<dbReference type="SMART" id="SM00420">
    <property type="entry name" value="HTH_DEOR"/>
    <property type="match status" value="1"/>
</dbReference>
<dbReference type="InterPro" id="IPR050313">
    <property type="entry name" value="Carb_Metab_HTH_regulators"/>
</dbReference>
<dbReference type="STRING" id="320497.A0U93_11775"/>
<sequence>MTEAERHQQIVSMLETRPFATVRELIDALSVSPATVRRDIEKLHDAGEARKVFGGVASISHAARAHALPFEQSSDLAVDAKRAIAARAEMLCRDGDMIMIGGGSTCHQLGLRLAARPLSIYTNSMPLAAALGTYGACQITLAGGTLHREPGILHDAHIPAPDFFASRLFLGAQGVGAEGVMESHPLLPKATRPMLERADDVIVLADSRKLSVRARFVNCPIERISTLITDDAVAEEDVRILEDAGVEVLIASASGEKT</sequence>
<dbReference type="Proteomes" id="UP000188604">
    <property type="component" value="Chromosome"/>
</dbReference>
<dbReference type="InterPro" id="IPR037171">
    <property type="entry name" value="NagB/RpiA_transferase-like"/>
</dbReference>
<dbReference type="GO" id="GO:0003700">
    <property type="term" value="F:DNA-binding transcription factor activity"/>
    <property type="evidence" value="ECO:0007669"/>
    <property type="project" value="InterPro"/>
</dbReference>
<evidence type="ECO:0000259" key="4">
    <source>
        <dbReference type="PROSITE" id="PS51000"/>
    </source>
</evidence>
<dbReference type="Pfam" id="PF00455">
    <property type="entry name" value="DeoRC"/>
    <property type="match status" value="1"/>
</dbReference>
<keyword evidence="6" id="KW-1185">Reference proteome</keyword>
<dbReference type="SUPFAM" id="SSF46785">
    <property type="entry name" value="Winged helix' DNA-binding domain"/>
    <property type="match status" value="1"/>
</dbReference>
<dbReference type="PROSITE" id="PS00894">
    <property type="entry name" value="HTH_DEOR_1"/>
    <property type="match status" value="1"/>
</dbReference>
<dbReference type="GO" id="GO:0003677">
    <property type="term" value="F:DNA binding"/>
    <property type="evidence" value="ECO:0007669"/>
    <property type="project" value="UniProtKB-KW"/>
</dbReference>
<evidence type="ECO:0000256" key="3">
    <source>
        <dbReference type="ARBA" id="ARBA00023163"/>
    </source>
</evidence>
<accession>A0A1U9KUK5</accession>
<dbReference type="InterPro" id="IPR014036">
    <property type="entry name" value="DeoR-like_C"/>
</dbReference>
<keyword evidence="3" id="KW-0804">Transcription</keyword>
<dbReference type="PROSITE" id="PS51000">
    <property type="entry name" value="HTH_DEOR_2"/>
    <property type="match status" value="1"/>
</dbReference>
<dbReference type="Pfam" id="PF08220">
    <property type="entry name" value="HTH_DeoR"/>
    <property type="match status" value="1"/>
</dbReference>
<dbReference type="InterPro" id="IPR036388">
    <property type="entry name" value="WH-like_DNA-bd_sf"/>
</dbReference>
<feature type="domain" description="HTH deoR-type" evidence="4">
    <location>
        <begin position="3"/>
        <end position="58"/>
    </location>
</feature>
<dbReference type="InterPro" id="IPR036390">
    <property type="entry name" value="WH_DNA-bd_sf"/>
</dbReference>
<dbReference type="OrthoDB" id="9816363at2"/>
<gene>
    <name evidence="5" type="ORF">A0U93_11775</name>
</gene>
<keyword evidence="2" id="KW-0238">DNA-binding</keyword>
<dbReference type="InterPro" id="IPR001034">
    <property type="entry name" value="DeoR_HTH"/>
</dbReference>
<organism evidence="5 6">
    <name type="scientific">Neoasaia chiangmaiensis</name>
    <dbReference type="NCBI Taxonomy" id="320497"/>
    <lineage>
        <taxon>Bacteria</taxon>
        <taxon>Pseudomonadati</taxon>
        <taxon>Pseudomonadota</taxon>
        <taxon>Alphaproteobacteria</taxon>
        <taxon>Acetobacterales</taxon>
        <taxon>Acetobacteraceae</taxon>
        <taxon>Neoasaia</taxon>
    </lineage>
</organism>
<dbReference type="InterPro" id="IPR018356">
    <property type="entry name" value="Tscrpt_reg_HTH_DeoR_CS"/>
</dbReference>
<dbReference type="AlphaFoldDB" id="A0A1U9KUK5"/>
<dbReference type="KEGG" id="nch:A0U93_11775"/>
<proteinExistence type="predicted"/>
<name>A0A1U9KUK5_9PROT</name>
<dbReference type="RefSeq" id="WP_077808498.1">
    <property type="nucleotide sequence ID" value="NZ_BJXS01000006.1"/>
</dbReference>
<evidence type="ECO:0000256" key="1">
    <source>
        <dbReference type="ARBA" id="ARBA00023015"/>
    </source>
</evidence>
<dbReference type="SUPFAM" id="SSF100950">
    <property type="entry name" value="NagB/RpiA/CoA transferase-like"/>
    <property type="match status" value="1"/>
</dbReference>
<keyword evidence="1" id="KW-0805">Transcription regulation</keyword>
<protein>
    <submittedName>
        <fullName evidence="5">ArsR family transcriptional regulator</fullName>
    </submittedName>
</protein>
<dbReference type="PANTHER" id="PTHR30363:SF55">
    <property type="entry name" value="HTH-TYPE TRANSCRIPTIONAL REGULATOR ULAR"/>
    <property type="match status" value="1"/>
</dbReference>
<dbReference type="PANTHER" id="PTHR30363">
    <property type="entry name" value="HTH-TYPE TRANSCRIPTIONAL REGULATOR SRLR-RELATED"/>
    <property type="match status" value="1"/>
</dbReference>
<dbReference type="Gene3D" id="1.10.10.10">
    <property type="entry name" value="Winged helix-like DNA-binding domain superfamily/Winged helix DNA-binding domain"/>
    <property type="match status" value="1"/>
</dbReference>
<reference evidence="5 6" key="1">
    <citation type="submission" date="2016-03" db="EMBL/GenBank/DDBJ databases">
        <title>Acetic acid bacteria sequencing.</title>
        <authorList>
            <person name="Brandt J."/>
            <person name="Jakob F."/>
            <person name="Vogel R.F."/>
        </authorList>
    </citation>
    <scope>NUCLEOTIDE SEQUENCE [LARGE SCALE GENOMIC DNA]</scope>
    <source>
        <strain evidence="5 6">NBRC 101099</strain>
    </source>
</reference>
<evidence type="ECO:0000313" key="6">
    <source>
        <dbReference type="Proteomes" id="UP000188604"/>
    </source>
</evidence>
<evidence type="ECO:0000256" key="2">
    <source>
        <dbReference type="ARBA" id="ARBA00023125"/>
    </source>
</evidence>
<dbReference type="SMART" id="SM01134">
    <property type="entry name" value="DeoRC"/>
    <property type="match status" value="1"/>
</dbReference>
<evidence type="ECO:0000313" key="5">
    <source>
        <dbReference type="EMBL" id="AQS89483.1"/>
    </source>
</evidence>
<dbReference type="EMBL" id="CP014691">
    <property type="protein sequence ID" value="AQS89483.1"/>
    <property type="molecule type" value="Genomic_DNA"/>
</dbReference>
<dbReference type="PRINTS" id="PR00037">
    <property type="entry name" value="HTHLACR"/>
</dbReference>